<dbReference type="Pfam" id="PF13411">
    <property type="entry name" value="MerR_1"/>
    <property type="match status" value="1"/>
</dbReference>
<dbReference type="CDD" id="cd10747">
    <property type="entry name" value="DnaJ_C"/>
    <property type="match status" value="1"/>
</dbReference>
<reference evidence="5 6" key="1">
    <citation type="journal article" date="2023" name="Commun. Biol.">
        <title>Reorganization of the ancestral sex-determining regions during the evolution of trioecy in Pleodorina starrii.</title>
        <authorList>
            <person name="Takahashi K."/>
            <person name="Suzuki S."/>
            <person name="Kawai-Toyooka H."/>
            <person name="Yamamoto K."/>
            <person name="Hamaji T."/>
            <person name="Ootsuki R."/>
            <person name="Yamaguchi H."/>
            <person name="Kawachi M."/>
            <person name="Higashiyama T."/>
            <person name="Nozaki H."/>
        </authorList>
    </citation>
    <scope>NUCLEOTIDE SEQUENCE [LARGE SCALE GENOMIC DNA]</scope>
    <source>
        <strain evidence="5 6">NIES-4479</strain>
    </source>
</reference>
<organism evidence="5 6">
    <name type="scientific">Pleodorina starrii</name>
    <dbReference type="NCBI Taxonomy" id="330485"/>
    <lineage>
        <taxon>Eukaryota</taxon>
        <taxon>Viridiplantae</taxon>
        <taxon>Chlorophyta</taxon>
        <taxon>core chlorophytes</taxon>
        <taxon>Chlorophyceae</taxon>
        <taxon>CS clade</taxon>
        <taxon>Chlamydomonadales</taxon>
        <taxon>Volvocaceae</taxon>
        <taxon>Pleodorina</taxon>
    </lineage>
</organism>
<feature type="domain" description="HTH merR-type" evidence="4">
    <location>
        <begin position="342"/>
        <end position="410"/>
    </location>
</feature>
<keyword evidence="1" id="KW-0346">Stress response</keyword>
<dbReference type="AlphaFoldDB" id="A0A9W6C3C8"/>
<dbReference type="SUPFAM" id="SSF46955">
    <property type="entry name" value="Putative DNA-binding domain"/>
    <property type="match status" value="1"/>
</dbReference>
<dbReference type="SMART" id="SM00422">
    <property type="entry name" value="HTH_MERR"/>
    <property type="match status" value="1"/>
</dbReference>
<dbReference type="SUPFAM" id="SSF49493">
    <property type="entry name" value="HSP40/DnaJ peptide-binding domain"/>
    <property type="match status" value="2"/>
</dbReference>
<dbReference type="GO" id="GO:0042026">
    <property type="term" value="P:protein refolding"/>
    <property type="evidence" value="ECO:0007669"/>
    <property type="project" value="TreeGrafter"/>
</dbReference>
<dbReference type="PANTHER" id="PTHR43096:SF54">
    <property type="entry name" value="CHAPERONE PROTEIN DNAJ 1"/>
    <property type="match status" value="1"/>
</dbReference>
<dbReference type="Gene3D" id="1.10.1660.10">
    <property type="match status" value="1"/>
</dbReference>
<evidence type="ECO:0000259" key="4">
    <source>
        <dbReference type="PROSITE" id="PS50937"/>
    </source>
</evidence>
<dbReference type="PROSITE" id="PS00636">
    <property type="entry name" value="DNAJ_1"/>
    <property type="match status" value="1"/>
</dbReference>
<comment type="caution">
    <text evidence="5">The sequence shown here is derived from an EMBL/GenBank/DDBJ whole genome shotgun (WGS) entry which is preliminary data.</text>
</comment>
<evidence type="ECO:0000259" key="3">
    <source>
        <dbReference type="PROSITE" id="PS50076"/>
    </source>
</evidence>
<dbReference type="InterPro" id="IPR018253">
    <property type="entry name" value="DnaJ_domain_CS"/>
</dbReference>
<proteinExistence type="predicted"/>
<dbReference type="InterPro" id="IPR002939">
    <property type="entry name" value="DnaJ_C"/>
</dbReference>
<dbReference type="CDD" id="cd06257">
    <property type="entry name" value="DnaJ"/>
    <property type="match status" value="1"/>
</dbReference>
<dbReference type="CDD" id="cd04766">
    <property type="entry name" value="HTH_HspR"/>
    <property type="match status" value="1"/>
</dbReference>
<dbReference type="Gene3D" id="2.60.260.20">
    <property type="entry name" value="Urease metallochaperone UreE, N-terminal domain"/>
    <property type="match status" value="2"/>
</dbReference>
<evidence type="ECO:0000313" key="5">
    <source>
        <dbReference type="EMBL" id="GLC62286.1"/>
    </source>
</evidence>
<evidence type="ECO:0000256" key="2">
    <source>
        <dbReference type="SAM" id="Coils"/>
    </source>
</evidence>
<dbReference type="FunFam" id="2.60.260.20:FF:000013">
    <property type="entry name" value="DnaJ subfamily B member 11"/>
    <property type="match status" value="1"/>
</dbReference>
<name>A0A9W6C3C8_9CHLO</name>
<accession>A0A9W6C3C8</accession>
<dbReference type="Gene3D" id="1.10.287.110">
    <property type="entry name" value="DnaJ domain"/>
    <property type="match status" value="1"/>
</dbReference>
<feature type="coiled-coil region" evidence="2">
    <location>
        <begin position="407"/>
        <end position="441"/>
    </location>
</feature>
<dbReference type="InterPro" id="IPR001623">
    <property type="entry name" value="DnaJ_domain"/>
</dbReference>
<dbReference type="GO" id="GO:0051082">
    <property type="term" value="F:unfolded protein binding"/>
    <property type="evidence" value="ECO:0007669"/>
    <property type="project" value="InterPro"/>
</dbReference>
<dbReference type="EMBL" id="BRXU01000063">
    <property type="protein sequence ID" value="GLC62286.1"/>
    <property type="molecule type" value="Genomic_DNA"/>
</dbReference>
<protein>
    <submittedName>
        <fullName evidence="5">Uncharacterized protein</fullName>
    </submittedName>
</protein>
<dbReference type="GO" id="GO:0005737">
    <property type="term" value="C:cytoplasm"/>
    <property type="evidence" value="ECO:0007669"/>
    <property type="project" value="TreeGrafter"/>
</dbReference>
<gene>
    <name evidence="5" type="primary">PLESTB003260</name>
    <name evidence="5" type="ORF">PLESTB_001866700</name>
</gene>
<dbReference type="GO" id="GO:0006355">
    <property type="term" value="P:regulation of DNA-templated transcription"/>
    <property type="evidence" value="ECO:0007669"/>
    <property type="project" value="InterPro"/>
</dbReference>
<sequence>MASQDWIDKDFYSILGVSKDASAADVKKAYRKLARQYHPDQNPGDAEAEQRFKDITEANSVLSDPEERKQYDAIRAMGSGARFTAGGPGGAGGSANFEDLFGDIFGGGGGGRRRRTTYSTGGAGGPGGPGGFEDLFAQFGGQTGYGAPGGYGGYQAPPARGEDIRTETTIPFRSSVHGTTVKLRRGNGQETTVRIPRGVRDGQKLKLAGKGHSGAGGAGDLYVTVHVTPHPFFRRVEGTDDVEVTVPITFPEAALGATIEVPVLDGGTVRVKVPAGTSSGRRFRVKGRGFGTAKGTGNLIVTVEVHVPAELDEQAQAAVRAFAEATADEDPRARLAEKARPLFVISVAAEIAEMHPQTLRQYDRLGLVRPSRAPGRARRYSQRDIEKLQQIQVLSQQGVSLEGIRRILQLENQVAALRSRVAELSRELEDARDRAEESSRIFAAGVGGDVVRMARGARPRARKISQAVVLYRPPRQQER</sequence>
<evidence type="ECO:0000313" key="6">
    <source>
        <dbReference type="Proteomes" id="UP001165080"/>
    </source>
</evidence>
<dbReference type="InterPro" id="IPR000551">
    <property type="entry name" value="MerR-type_HTH_dom"/>
</dbReference>
<dbReference type="PRINTS" id="PR00625">
    <property type="entry name" value="JDOMAIN"/>
</dbReference>
<feature type="domain" description="J" evidence="3">
    <location>
        <begin position="10"/>
        <end position="75"/>
    </location>
</feature>
<dbReference type="SUPFAM" id="SSF46565">
    <property type="entry name" value="Chaperone J-domain"/>
    <property type="match status" value="1"/>
</dbReference>
<dbReference type="Proteomes" id="UP001165080">
    <property type="component" value="Unassembled WGS sequence"/>
</dbReference>
<dbReference type="InterPro" id="IPR008971">
    <property type="entry name" value="HSP40/DnaJ_pept-bd"/>
</dbReference>
<dbReference type="NCBIfam" id="NF047375">
    <property type="entry name" value="HeatShock_HspR"/>
    <property type="match status" value="1"/>
</dbReference>
<keyword evidence="6" id="KW-1185">Reference proteome</keyword>
<dbReference type="PROSITE" id="PS50076">
    <property type="entry name" value="DNAJ_2"/>
    <property type="match status" value="1"/>
</dbReference>
<dbReference type="GO" id="GO:0003677">
    <property type="term" value="F:DNA binding"/>
    <property type="evidence" value="ECO:0007669"/>
    <property type="project" value="InterPro"/>
</dbReference>
<dbReference type="Pfam" id="PF01556">
    <property type="entry name" value="DnaJ_C"/>
    <property type="match status" value="1"/>
</dbReference>
<evidence type="ECO:0000256" key="1">
    <source>
        <dbReference type="ARBA" id="ARBA00023016"/>
    </source>
</evidence>
<dbReference type="InterPro" id="IPR009061">
    <property type="entry name" value="DNA-bd_dom_put_sf"/>
</dbReference>
<dbReference type="SMART" id="SM00271">
    <property type="entry name" value="DnaJ"/>
    <property type="match status" value="1"/>
</dbReference>
<dbReference type="PROSITE" id="PS50937">
    <property type="entry name" value="HTH_MERR_2"/>
    <property type="match status" value="1"/>
</dbReference>
<dbReference type="PANTHER" id="PTHR43096">
    <property type="entry name" value="DNAJ HOMOLOG 1, MITOCHONDRIAL-RELATED"/>
    <property type="match status" value="1"/>
</dbReference>
<dbReference type="InterPro" id="IPR036869">
    <property type="entry name" value="J_dom_sf"/>
</dbReference>
<dbReference type="Pfam" id="PF00226">
    <property type="entry name" value="DnaJ"/>
    <property type="match status" value="1"/>
</dbReference>
<keyword evidence="2" id="KW-0175">Coiled coil</keyword>